<organism evidence="1 2">
    <name type="scientific">Dioscorea cayennensis subsp. rotundata</name>
    <name type="common">White Guinea yam</name>
    <name type="synonym">Dioscorea rotundata</name>
    <dbReference type="NCBI Taxonomy" id="55577"/>
    <lineage>
        <taxon>Eukaryota</taxon>
        <taxon>Viridiplantae</taxon>
        <taxon>Streptophyta</taxon>
        <taxon>Embryophyta</taxon>
        <taxon>Tracheophyta</taxon>
        <taxon>Spermatophyta</taxon>
        <taxon>Magnoliopsida</taxon>
        <taxon>Liliopsida</taxon>
        <taxon>Dioscoreales</taxon>
        <taxon>Dioscoreaceae</taxon>
        <taxon>Dioscorea</taxon>
    </lineage>
</organism>
<reference evidence="2" key="1">
    <citation type="submission" date="2025-08" db="UniProtKB">
        <authorList>
            <consortium name="RefSeq"/>
        </authorList>
    </citation>
    <scope>IDENTIFICATION</scope>
</reference>
<name>A0AB40CBR1_DIOCR</name>
<sequence length="200" mass="23095">MSSSSPTQQHHRRLFELMEEQQEPFILDVYLMENGLTCKASTRTTHVCWPSFACMKLQSFNIHGIRKNRGWLLNFILNKLLHGKALQQKGGNGGMFSVVEEVDEEVESSVEERSPLHHIKTAKQEENITAREPLDKGKVVNEVMIFSLEKKMRSFSASKEKWGQYQRTAREIGTEIEVLIFEDICEEIVLDLLDLFSFSM</sequence>
<keyword evidence="1" id="KW-1185">Reference proteome</keyword>
<gene>
    <name evidence="2" type="primary">LOC120274864</name>
</gene>
<evidence type="ECO:0000313" key="2">
    <source>
        <dbReference type="RefSeq" id="XP_039137340.1"/>
    </source>
</evidence>
<dbReference type="Proteomes" id="UP001515500">
    <property type="component" value="Chromosome 13"/>
</dbReference>
<accession>A0AB40CBR1</accession>
<protein>
    <submittedName>
        <fullName evidence="2">Uncharacterized protein LOC120274864 isoform X1</fullName>
    </submittedName>
</protein>
<evidence type="ECO:0000313" key="1">
    <source>
        <dbReference type="Proteomes" id="UP001515500"/>
    </source>
</evidence>
<dbReference type="AlphaFoldDB" id="A0AB40CBR1"/>
<dbReference type="GeneID" id="120274864"/>
<proteinExistence type="predicted"/>
<dbReference type="PANTHER" id="PTHR36885:SF2">
    <property type="entry name" value="DUF4378 DOMAIN-CONTAINING PROTEIN"/>
    <property type="match status" value="1"/>
</dbReference>
<dbReference type="RefSeq" id="XP_039137340.1">
    <property type="nucleotide sequence ID" value="XM_039281406.1"/>
</dbReference>
<dbReference type="PANTHER" id="PTHR36885">
    <property type="entry name" value="EXPRESSED PROTEIN"/>
    <property type="match status" value="1"/>
</dbReference>